<comment type="caution">
    <text evidence="3">The sequence shown here is derived from an EMBL/GenBank/DDBJ whole genome shotgun (WGS) entry which is preliminary data.</text>
</comment>
<reference evidence="3" key="1">
    <citation type="submission" date="2015-06" db="EMBL/GenBank/DDBJ databases">
        <authorList>
            <person name="Liu B."/>
            <person name="Wang J."/>
            <person name="Zhu Y."/>
            <person name="Liu G."/>
            <person name="Chen Q."/>
            <person name="Zheng C."/>
            <person name="Che J."/>
            <person name="Ge C."/>
            <person name="Shi H."/>
            <person name="Pan Z."/>
            <person name="Liu X."/>
        </authorList>
    </citation>
    <scope>NUCLEOTIDE SEQUENCE [LARGE SCALE GENOMIC DNA]</scope>
    <source>
        <strain evidence="3">DSM 16346</strain>
    </source>
</reference>
<dbReference type="SMART" id="SM00530">
    <property type="entry name" value="HTH_XRE"/>
    <property type="match status" value="1"/>
</dbReference>
<dbReference type="PROSITE" id="PS50943">
    <property type="entry name" value="HTH_CROC1"/>
    <property type="match status" value="1"/>
</dbReference>
<sequence>MDMATFGIRLKELRKSKRITQKELSRILKLSESAVSMYERDEREPSFETLKALSELFEVSRAYLLGDTDDPQHSSNNSDKNYDSLSEINKILTDLGVTDFFMHNIEDWKDLNPEQVDELRRDFESFLEYKAFEAKKMKKEAKKDSTKDDN</sequence>
<dbReference type="CDD" id="cd00093">
    <property type="entry name" value="HTH_XRE"/>
    <property type="match status" value="1"/>
</dbReference>
<name>A0A0J6CZY6_9BACL</name>
<evidence type="ECO:0000313" key="4">
    <source>
        <dbReference type="Proteomes" id="UP000035996"/>
    </source>
</evidence>
<dbReference type="InterPro" id="IPR010982">
    <property type="entry name" value="Lambda_DNA-bd_dom_sf"/>
</dbReference>
<keyword evidence="4" id="KW-1185">Reference proteome</keyword>
<organism evidence="3 4">
    <name type="scientific">Guptibacillus hwajinpoensis</name>
    <dbReference type="NCBI Taxonomy" id="208199"/>
    <lineage>
        <taxon>Bacteria</taxon>
        <taxon>Bacillati</taxon>
        <taxon>Bacillota</taxon>
        <taxon>Bacilli</taxon>
        <taxon>Bacillales</taxon>
        <taxon>Guptibacillaceae</taxon>
        <taxon>Guptibacillus</taxon>
    </lineage>
</organism>
<evidence type="ECO:0000313" key="3">
    <source>
        <dbReference type="EMBL" id="KMM38618.1"/>
    </source>
</evidence>
<proteinExistence type="predicted"/>
<dbReference type="PANTHER" id="PTHR46558:SF11">
    <property type="entry name" value="HTH-TYPE TRANSCRIPTIONAL REGULATOR XRE"/>
    <property type="match status" value="1"/>
</dbReference>
<dbReference type="SUPFAM" id="SSF47413">
    <property type="entry name" value="lambda repressor-like DNA-binding domains"/>
    <property type="match status" value="1"/>
</dbReference>
<dbReference type="InterPro" id="IPR001387">
    <property type="entry name" value="Cro/C1-type_HTH"/>
</dbReference>
<dbReference type="Proteomes" id="UP000035996">
    <property type="component" value="Unassembled WGS sequence"/>
</dbReference>
<keyword evidence="1" id="KW-0238">DNA-binding</keyword>
<feature type="domain" description="HTH cro/C1-type" evidence="2">
    <location>
        <begin position="10"/>
        <end position="64"/>
    </location>
</feature>
<evidence type="ECO:0000256" key="1">
    <source>
        <dbReference type="ARBA" id="ARBA00023125"/>
    </source>
</evidence>
<dbReference type="EMBL" id="LELK01000001">
    <property type="protein sequence ID" value="KMM38618.1"/>
    <property type="molecule type" value="Genomic_DNA"/>
</dbReference>
<dbReference type="AlphaFoldDB" id="A0A0J6CZY6"/>
<protein>
    <recommendedName>
        <fullName evidence="2">HTH cro/C1-type domain-containing protein</fullName>
    </recommendedName>
</protein>
<dbReference type="Pfam" id="PF01381">
    <property type="entry name" value="HTH_3"/>
    <property type="match status" value="1"/>
</dbReference>
<dbReference type="PATRIC" id="fig|157733.3.peg.3217"/>
<dbReference type="PANTHER" id="PTHR46558">
    <property type="entry name" value="TRACRIPTIONAL REGULATORY PROTEIN-RELATED-RELATED"/>
    <property type="match status" value="1"/>
</dbReference>
<evidence type="ECO:0000259" key="2">
    <source>
        <dbReference type="PROSITE" id="PS50943"/>
    </source>
</evidence>
<dbReference type="GO" id="GO:0003677">
    <property type="term" value="F:DNA binding"/>
    <property type="evidence" value="ECO:0007669"/>
    <property type="project" value="UniProtKB-KW"/>
</dbReference>
<dbReference type="STRING" id="157733.AB986_04905"/>
<gene>
    <name evidence="3" type="ORF">AB986_04905</name>
</gene>
<dbReference type="Gene3D" id="1.10.260.40">
    <property type="entry name" value="lambda repressor-like DNA-binding domains"/>
    <property type="match status" value="1"/>
</dbReference>
<accession>A0A0J6CZY6</accession>